<evidence type="ECO:0000313" key="1">
    <source>
        <dbReference type="EMBL" id="MPM36858.1"/>
    </source>
</evidence>
<protein>
    <submittedName>
        <fullName evidence="1">Uncharacterized protein</fullName>
    </submittedName>
</protein>
<organism evidence="1">
    <name type="scientific">bioreactor metagenome</name>
    <dbReference type="NCBI Taxonomy" id="1076179"/>
    <lineage>
        <taxon>unclassified sequences</taxon>
        <taxon>metagenomes</taxon>
        <taxon>ecological metagenomes</taxon>
    </lineage>
</organism>
<reference evidence="1" key="1">
    <citation type="submission" date="2019-08" db="EMBL/GenBank/DDBJ databases">
        <authorList>
            <person name="Kucharzyk K."/>
            <person name="Murdoch R.W."/>
            <person name="Higgins S."/>
            <person name="Loffler F."/>
        </authorList>
    </citation>
    <scope>NUCLEOTIDE SEQUENCE</scope>
</reference>
<accession>A0A644Z9A1</accession>
<gene>
    <name evidence="1" type="ORF">SDC9_83462</name>
</gene>
<sequence length="76" mass="8888">MQKVYVSVICKCDKEGVTLPIRICWDDGRSWNIKRVLHACTAAHHEFVGIRYTIKIGSAEKYLYRDGLQWYVDRSP</sequence>
<name>A0A644Z9A1_9ZZZZ</name>
<comment type="caution">
    <text evidence="1">The sequence shown here is derived from an EMBL/GenBank/DDBJ whole genome shotgun (WGS) entry which is preliminary data.</text>
</comment>
<dbReference type="AlphaFoldDB" id="A0A644Z9A1"/>
<dbReference type="EMBL" id="VSSQ01007747">
    <property type="protein sequence ID" value="MPM36858.1"/>
    <property type="molecule type" value="Genomic_DNA"/>
</dbReference>
<proteinExistence type="predicted"/>